<evidence type="ECO:0000256" key="6">
    <source>
        <dbReference type="ARBA" id="ARBA00022771"/>
    </source>
</evidence>
<evidence type="ECO:0000313" key="13">
    <source>
        <dbReference type="EMBL" id="KAJ1998219.1"/>
    </source>
</evidence>
<keyword evidence="14" id="KW-1185">Reference proteome</keyword>
<evidence type="ECO:0000256" key="9">
    <source>
        <dbReference type="ARBA" id="ARBA00023242"/>
    </source>
</evidence>
<evidence type="ECO:0000313" key="14">
    <source>
        <dbReference type="Proteomes" id="UP001150907"/>
    </source>
</evidence>
<feature type="domain" description="C3H1-type" evidence="12">
    <location>
        <begin position="67"/>
        <end position="94"/>
    </location>
</feature>
<dbReference type="Gene3D" id="3.30.1370.210">
    <property type="match status" value="1"/>
</dbReference>
<dbReference type="PANTHER" id="PTHR23102:SF24">
    <property type="entry name" value="CLEAVAGE AND POLYADENYLATION SPECIFICITY FACTOR SUBUNIT 4"/>
    <property type="match status" value="1"/>
</dbReference>
<dbReference type="Proteomes" id="UP001150907">
    <property type="component" value="Unassembled WGS sequence"/>
</dbReference>
<gene>
    <name evidence="13" type="ORF">H4R26_005540</name>
</gene>
<reference evidence="13" key="1">
    <citation type="submission" date="2022-07" db="EMBL/GenBank/DDBJ databases">
        <title>Phylogenomic reconstructions and comparative analyses of Kickxellomycotina fungi.</title>
        <authorList>
            <person name="Reynolds N.K."/>
            <person name="Stajich J.E."/>
            <person name="Barry K."/>
            <person name="Grigoriev I.V."/>
            <person name="Crous P."/>
            <person name="Smith M.E."/>
        </authorList>
    </citation>
    <scope>NUCLEOTIDE SEQUENCE</scope>
    <source>
        <strain evidence="13">IMI 214461</strain>
    </source>
</reference>
<evidence type="ECO:0000256" key="4">
    <source>
        <dbReference type="ARBA" id="ARBA00022723"/>
    </source>
</evidence>
<dbReference type="PROSITE" id="PS50103">
    <property type="entry name" value="ZF_C3H1"/>
    <property type="match status" value="1"/>
</dbReference>
<keyword evidence="8 11" id="KW-0694">RNA-binding</keyword>
<feature type="zinc finger region" description="C3H1-type" evidence="10">
    <location>
        <begin position="67"/>
        <end position="94"/>
    </location>
</feature>
<dbReference type="GO" id="GO:0008270">
    <property type="term" value="F:zinc ion binding"/>
    <property type="evidence" value="ECO:0007669"/>
    <property type="project" value="UniProtKB-KW"/>
</dbReference>
<name>A0A9W8ECG8_9FUNG</name>
<keyword evidence="7 10" id="KW-0862">Zinc</keyword>
<dbReference type="InterPro" id="IPR036855">
    <property type="entry name" value="Znf_CCCH_sf"/>
</dbReference>
<dbReference type="GO" id="GO:0005634">
    <property type="term" value="C:nucleus"/>
    <property type="evidence" value="ECO:0007669"/>
    <property type="project" value="UniProtKB-SubCell"/>
</dbReference>
<dbReference type="GO" id="GO:0031124">
    <property type="term" value="P:mRNA 3'-end processing"/>
    <property type="evidence" value="ECO:0007669"/>
    <property type="project" value="UniProtKB-UniRule"/>
</dbReference>
<keyword evidence="5 11" id="KW-0677">Repeat</keyword>
<evidence type="ECO:0000256" key="8">
    <source>
        <dbReference type="ARBA" id="ARBA00022884"/>
    </source>
</evidence>
<evidence type="ECO:0000256" key="2">
    <source>
        <dbReference type="ARBA" id="ARBA00008907"/>
    </source>
</evidence>
<evidence type="ECO:0000256" key="11">
    <source>
        <dbReference type="RuleBase" id="RU369008"/>
    </source>
</evidence>
<accession>A0A9W8ECG8</accession>
<feature type="non-terminal residue" evidence="13">
    <location>
        <position position="116"/>
    </location>
</feature>
<dbReference type="AlphaFoldDB" id="A0A9W8ECG8"/>
<organism evidence="13 14">
    <name type="scientific">Coemansia thaxteri</name>
    <dbReference type="NCBI Taxonomy" id="2663907"/>
    <lineage>
        <taxon>Eukaryota</taxon>
        <taxon>Fungi</taxon>
        <taxon>Fungi incertae sedis</taxon>
        <taxon>Zoopagomycota</taxon>
        <taxon>Kickxellomycotina</taxon>
        <taxon>Kickxellomycetes</taxon>
        <taxon>Kickxellales</taxon>
        <taxon>Kickxellaceae</taxon>
        <taxon>Coemansia</taxon>
    </lineage>
</organism>
<proteinExistence type="inferred from homology"/>
<comment type="function">
    <text evidence="11">Component of the cleavage factor I (CF I) involved in pre-mRNA 3'-end processing.</text>
</comment>
<dbReference type="GO" id="GO:0003723">
    <property type="term" value="F:RNA binding"/>
    <property type="evidence" value="ECO:0007669"/>
    <property type="project" value="UniProtKB-UniRule"/>
</dbReference>
<sequence length="116" mass="13049">MANVSAAASSTPYAAAKPKPTKHVISVLDTNAYADIVTFDFEDFVKNDLKLNVDHVPAAQKPRSINDGKTGVCNYFLKGHCWKGNNCIYRHLTREQSERVQFENRAVVCKHWLRGL</sequence>
<dbReference type="SUPFAM" id="SSF90229">
    <property type="entry name" value="CCCH zinc finger"/>
    <property type="match status" value="1"/>
</dbReference>
<comment type="subcellular location">
    <subcellularLocation>
        <location evidence="1 11">Nucleus</location>
    </subcellularLocation>
</comment>
<dbReference type="PANTHER" id="PTHR23102">
    <property type="entry name" value="CLEAVAGE AND POLYADENYLATION SPECIFICITY FACTOR SUBUNIT 4-RELATED"/>
    <property type="match status" value="1"/>
</dbReference>
<evidence type="ECO:0000256" key="10">
    <source>
        <dbReference type="PROSITE-ProRule" id="PRU00723"/>
    </source>
</evidence>
<evidence type="ECO:0000256" key="1">
    <source>
        <dbReference type="ARBA" id="ARBA00004123"/>
    </source>
</evidence>
<keyword evidence="3 11" id="KW-0507">mRNA processing</keyword>
<keyword evidence="9 11" id="KW-0539">Nucleus</keyword>
<evidence type="ECO:0000256" key="7">
    <source>
        <dbReference type="ARBA" id="ARBA00022833"/>
    </source>
</evidence>
<keyword evidence="6 10" id="KW-0863">Zinc-finger</keyword>
<evidence type="ECO:0000256" key="3">
    <source>
        <dbReference type="ARBA" id="ARBA00022664"/>
    </source>
</evidence>
<evidence type="ECO:0000259" key="12">
    <source>
        <dbReference type="PROSITE" id="PS50103"/>
    </source>
</evidence>
<dbReference type="EMBL" id="JANBQF010001037">
    <property type="protein sequence ID" value="KAJ1998219.1"/>
    <property type="molecule type" value="Genomic_DNA"/>
</dbReference>
<comment type="similarity">
    <text evidence="2 11">Belongs to the CPSF4/YTH1 family.</text>
</comment>
<keyword evidence="4 10" id="KW-0479">Metal-binding</keyword>
<protein>
    <recommendedName>
        <fullName evidence="11">mRNA 3'-end-processing protein</fullName>
    </recommendedName>
</protein>
<dbReference type="OrthoDB" id="1914176at2759"/>
<comment type="caution">
    <text evidence="13">The sequence shown here is derived from an EMBL/GenBank/DDBJ whole genome shotgun (WGS) entry which is preliminary data.</text>
</comment>
<evidence type="ECO:0000256" key="5">
    <source>
        <dbReference type="ARBA" id="ARBA00022737"/>
    </source>
</evidence>
<dbReference type="InterPro" id="IPR045348">
    <property type="entry name" value="CPSF4/Yth1"/>
</dbReference>
<dbReference type="InterPro" id="IPR000571">
    <property type="entry name" value="Znf_CCCH"/>
</dbReference>